<sequence length="204" mass="22994">MRGAVRTKPGRGDPTLSLSCSDKIARWIFLGVQGALLSQLISEPIRINLIVIGGGGPYCKEILEESLLKRSGTKEEPAFFQSNITFKYSAIATNATRPSPTSIIWANIKQEKPQVAVDGKRQGSTKKNKSKASLLVSKRELFKDFLSLMESHYLHLTYRQAKDMASDYQNHFKIFKERMGVWAQSKTNTQLFRISKEELSIKPL</sequence>
<dbReference type="OMA" id="CHRESCR"/>
<accession>T1I0Q0</accession>
<proteinExistence type="inferred from homology"/>
<feature type="domain" description="A to I editase" evidence="12">
    <location>
        <begin position="1"/>
        <end position="176"/>
    </location>
</feature>
<evidence type="ECO:0000313" key="14">
    <source>
        <dbReference type="Proteomes" id="UP000015103"/>
    </source>
</evidence>
<dbReference type="PANTHER" id="PTHR46516">
    <property type="entry name" value="TRNA-SPECIFIC ADENOSINE DEAMINASE 1"/>
    <property type="match status" value="1"/>
</dbReference>
<evidence type="ECO:0000256" key="11">
    <source>
        <dbReference type="ARBA" id="ARBA00047635"/>
    </source>
</evidence>
<evidence type="ECO:0000313" key="13">
    <source>
        <dbReference type="EnsemblMetazoa" id="RPRC009870-PA"/>
    </source>
</evidence>
<reference evidence="13" key="1">
    <citation type="submission" date="2015-05" db="UniProtKB">
        <authorList>
            <consortium name="EnsemblMetazoa"/>
        </authorList>
    </citation>
    <scope>IDENTIFICATION</scope>
</reference>
<dbReference type="Pfam" id="PF02137">
    <property type="entry name" value="A_deamin"/>
    <property type="match status" value="1"/>
</dbReference>
<comment type="similarity">
    <text evidence="7">Belongs to the ADAT1 family.</text>
</comment>
<evidence type="ECO:0000256" key="10">
    <source>
        <dbReference type="ARBA" id="ARBA00041760"/>
    </source>
</evidence>
<dbReference type="InterPro" id="IPR002466">
    <property type="entry name" value="A_deamin"/>
</dbReference>
<keyword evidence="3" id="KW-0378">Hydrolase</keyword>
<dbReference type="PROSITE" id="PS50141">
    <property type="entry name" value="A_DEAMIN_EDITASE"/>
    <property type="match status" value="1"/>
</dbReference>
<evidence type="ECO:0000256" key="7">
    <source>
        <dbReference type="ARBA" id="ARBA00038326"/>
    </source>
</evidence>
<dbReference type="HOGENOM" id="CLU_1344747_0_0_1"/>
<keyword evidence="14" id="KW-1185">Reference proteome</keyword>
<dbReference type="PANTHER" id="PTHR46516:SF1">
    <property type="entry name" value="TRNA-SPECIFIC ADENOSINE DEAMINASE 1"/>
    <property type="match status" value="1"/>
</dbReference>
<dbReference type="GO" id="GO:0003723">
    <property type="term" value="F:RNA binding"/>
    <property type="evidence" value="ECO:0007669"/>
    <property type="project" value="InterPro"/>
</dbReference>
<dbReference type="InParanoid" id="T1I0Q0"/>
<evidence type="ECO:0000259" key="12">
    <source>
        <dbReference type="PROSITE" id="PS50141"/>
    </source>
</evidence>
<evidence type="ECO:0000256" key="2">
    <source>
        <dbReference type="ARBA" id="ARBA00022723"/>
    </source>
</evidence>
<protein>
    <recommendedName>
        <fullName evidence="9">tRNA-specific adenosine deaminase 1</fullName>
        <ecNumber evidence="8">3.5.4.34</ecNumber>
    </recommendedName>
    <alternativeName>
        <fullName evidence="10">tRNA-specific adenosine-37 deaminase</fullName>
    </alternativeName>
</protein>
<evidence type="ECO:0000256" key="1">
    <source>
        <dbReference type="ARBA" id="ARBA00022694"/>
    </source>
</evidence>
<dbReference type="GO" id="GO:0008033">
    <property type="term" value="P:tRNA processing"/>
    <property type="evidence" value="ECO:0007669"/>
    <property type="project" value="UniProtKB-KW"/>
</dbReference>
<evidence type="ECO:0000256" key="3">
    <source>
        <dbReference type="ARBA" id="ARBA00022801"/>
    </source>
</evidence>
<dbReference type="GO" id="GO:0043829">
    <property type="term" value="F:tRNA-specific adenosine-37 deaminase activity"/>
    <property type="evidence" value="ECO:0007669"/>
    <property type="project" value="UniProtKB-EC"/>
</dbReference>
<dbReference type="GO" id="GO:0046872">
    <property type="term" value="F:metal ion binding"/>
    <property type="evidence" value="ECO:0007669"/>
    <property type="project" value="UniProtKB-KW"/>
</dbReference>
<evidence type="ECO:0000256" key="9">
    <source>
        <dbReference type="ARBA" id="ARBA00040502"/>
    </source>
</evidence>
<dbReference type="SMART" id="SM00552">
    <property type="entry name" value="ADEAMc"/>
    <property type="match status" value="1"/>
</dbReference>
<dbReference type="Proteomes" id="UP000015103">
    <property type="component" value="Unassembled WGS sequence"/>
</dbReference>
<comment type="catalytic activity">
    <reaction evidence="11">
        <text>adenosine(37) in tRNA(Ala) + H2O + H(+) = inosine(37) in tRNA(Ala) + NH4(+)</text>
        <dbReference type="Rhea" id="RHEA:50968"/>
        <dbReference type="Rhea" id="RHEA-COMP:12855"/>
        <dbReference type="Rhea" id="RHEA-COMP:12856"/>
        <dbReference type="ChEBI" id="CHEBI:15377"/>
        <dbReference type="ChEBI" id="CHEBI:15378"/>
        <dbReference type="ChEBI" id="CHEBI:28938"/>
        <dbReference type="ChEBI" id="CHEBI:74411"/>
        <dbReference type="ChEBI" id="CHEBI:82852"/>
        <dbReference type="EC" id="3.5.4.34"/>
    </reaction>
</comment>
<keyword evidence="2" id="KW-0479">Metal-binding</keyword>
<dbReference type="EnsemblMetazoa" id="RPRC009870-RA">
    <property type="protein sequence ID" value="RPRC009870-PA"/>
    <property type="gene ID" value="RPRC009870"/>
</dbReference>
<dbReference type="STRING" id="13249.T1I0Q0"/>
<dbReference type="AlphaFoldDB" id="T1I0Q0"/>
<evidence type="ECO:0000256" key="6">
    <source>
        <dbReference type="ARBA" id="ARBA00037784"/>
    </source>
</evidence>
<dbReference type="eggNOG" id="KOG2777">
    <property type="taxonomic scope" value="Eukaryota"/>
</dbReference>
<name>T1I0Q0_RHOPR</name>
<keyword evidence="1" id="KW-0819">tRNA processing</keyword>
<comment type="function">
    <text evidence="6">Specifically deaminates adenosine-37 to inosine in tRNA-Ala.</text>
</comment>
<evidence type="ECO:0000256" key="8">
    <source>
        <dbReference type="ARBA" id="ARBA00038940"/>
    </source>
</evidence>
<dbReference type="VEuPathDB" id="VectorBase:RPRC009870"/>
<keyword evidence="4" id="KW-0862">Zinc</keyword>
<comment type="cofactor">
    <cofactor evidence="5">
        <name>1D-myo-inositol hexakisphosphate</name>
        <dbReference type="ChEBI" id="CHEBI:58130"/>
    </cofactor>
</comment>
<dbReference type="EMBL" id="ACPB03010575">
    <property type="status" value="NOT_ANNOTATED_CDS"/>
    <property type="molecule type" value="Genomic_DNA"/>
</dbReference>
<dbReference type="EC" id="3.5.4.34" evidence="8"/>
<organism evidence="13 14">
    <name type="scientific">Rhodnius prolixus</name>
    <name type="common">Triatomid bug</name>
    <dbReference type="NCBI Taxonomy" id="13249"/>
    <lineage>
        <taxon>Eukaryota</taxon>
        <taxon>Metazoa</taxon>
        <taxon>Ecdysozoa</taxon>
        <taxon>Arthropoda</taxon>
        <taxon>Hexapoda</taxon>
        <taxon>Insecta</taxon>
        <taxon>Pterygota</taxon>
        <taxon>Neoptera</taxon>
        <taxon>Paraneoptera</taxon>
        <taxon>Hemiptera</taxon>
        <taxon>Heteroptera</taxon>
        <taxon>Panheteroptera</taxon>
        <taxon>Cimicomorpha</taxon>
        <taxon>Reduviidae</taxon>
        <taxon>Triatominae</taxon>
        <taxon>Rhodnius</taxon>
    </lineage>
</organism>
<evidence type="ECO:0000256" key="5">
    <source>
        <dbReference type="ARBA" id="ARBA00037026"/>
    </source>
</evidence>
<evidence type="ECO:0000256" key="4">
    <source>
        <dbReference type="ARBA" id="ARBA00022833"/>
    </source>
</evidence>
<dbReference type="FunCoup" id="T1I0Q0">
    <property type="interactions" value="1386"/>
</dbReference>